<dbReference type="SUPFAM" id="SSF101082">
    <property type="entry name" value="Typo IV secretion system protein TraC"/>
    <property type="match status" value="1"/>
</dbReference>
<sequence>MITKDFALRRFVSSVKLAWTRCVVAAMIAVTPLTGYTNGFPTFDVTAVAQAVADYSNQLMQYTEQMQQTILEESQLAQLVATYEQTMTSYDHMLTQMTGLKNKISRRDWQGIYAKYGNVIDSYPGNMPNFSAGKWIAKGKDLQSLYARIDQARDLEDAIRALPFDAKSEQQATVASEQSFAREQLAVGQSLFVDDMASESEIQMERYGEVAEKRAALGPEDHLKTLQVMAEQNELMIEAAQQQNAINNAQLQYANQLDAQVFSLQNQGRMASLKEAKARLSDEIVIDNEPLSKY</sequence>
<evidence type="ECO:0000313" key="2">
    <source>
        <dbReference type="EMBL" id="KPX80387.1"/>
    </source>
</evidence>
<proteinExistence type="predicted"/>
<evidence type="ECO:0000313" key="3">
    <source>
        <dbReference type="Proteomes" id="UP000050455"/>
    </source>
</evidence>
<protein>
    <recommendedName>
        <fullName evidence="4">P-type conjugative transfer protein TrbJ</fullName>
    </recommendedName>
</protein>
<feature type="coiled-coil region" evidence="1">
    <location>
        <begin position="223"/>
        <end position="259"/>
    </location>
</feature>
<dbReference type="PATRIC" id="fig|86176.4.peg.943"/>
<keyword evidence="1" id="KW-0175">Coiled coil</keyword>
<dbReference type="Proteomes" id="UP000050455">
    <property type="component" value="Unassembled WGS sequence"/>
</dbReference>
<accession>A0A0P9TYD3</accession>
<organism evidence="2 3">
    <name type="scientific">Pseudomonas meliae</name>
    <dbReference type="NCBI Taxonomy" id="86176"/>
    <lineage>
        <taxon>Bacteria</taxon>
        <taxon>Pseudomonadati</taxon>
        <taxon>Pseudomonadota</taxon>
        <taxon>Gammaproteobacteria</taxon>
        <taxon>Pseudomonadales</taxon>
        <taxon>Pseudomonadaceae</taxon>
        <taxon>Pseudomonas</taxon>
    </lineage>
</organism>
<gene>
    <name evidence="2" type="ORF">ALO64_00862</name>
</gene>
<comment type="caution">
    <text evidence="2">The sequence shown here is derived from an EMBL/GenBank/DDBJ whole genome shotgun (WGS) entry which is preliminary data.</text>
</comment>
<keyword evidence="3" id="KW-1185">Reference proteome</keyword>
<name>A0A0P9TYD3_9PSED</name>
<dbReference type="EMBL" id="LJQT01000456">
    <property type="protein sequence ID" value="KPX80387.1"/>
    <property type="molecule type" value="Genomic_DNA"/>
</dbReference>
<evidence type="ECO:0008006" key="4">
    <source>
        <dbReference type="Google" id="ProtNLM"/>
    </source>
</evidence>
<evidence type="ECO:0000256" key="1">
    <source>
        <dbReference type="SAM" id="Coils"/>
    </source>
</evidence>
<dbReference type="AlphaFoldDB" id="A0A0P9TYD3"/>
<dbReference type="RefSeq" id="WP_044344619.1">
    <property type="nucleotide sequence ID" value="NZ_JYHE01000070.1"/>
</dbReference>
<reference evidence="2 3" key="1">
    <citation type="submission" date="2015-09" db="EMBL/GenBank/DDBJ databases">
        <title>Genome announcement of multiple Pseudomonas syringae strains.</title>
        <authorList>
            <person name="Thakur S."/>
            <person name="Wang P.W."/>
            <person name="Gong Y."/>
            <person name="Weir B.S."/>
            <person name="Guttman D.S."/>
        </authorList>
    </citation>
    <scope>NUCLEOTIDE SEQUENCE [LARGE SCALE GENOMIC DNA]</scope>
    <source>
        <strain evidence="2 3">ICMP6289</strain>
    </source>
</reference>